<dbReference type="Gene3D" id="1.20.910.10">
    <property type="entry name" value="Heme oxygenase-like"/>
    <property type="match status" value="1"/>
</dbReference>
<dbReference type="InterPro" id="IPR016084">
    <property type="entry name" value="Haem_Oase-like_multi-hlx"/>
</dbReference>
<evidence type="ECO:0000256" key="2">
    <source>
        <dbReference type="ARBA" id="ARBA00022723"/>
    </source>
</evidence>
<dbReference type="Proteomes" id="UP001175000">
    <property type="component" value="Unassembled WGS sequence"/>
</dbReference>
<dbReference type="InterPro" id="IPR002051">
    <property type="entry name" value="Haem_Oase"/>
</dbReference>
<dbReference type="EMBL" id="JAULSU010000006">
    <property type="protein sequence ID" value="KAK0613458.1"/>
    <property type="molecule type" value="Genomic_DNA"/>
</dbReference>
<evidence type="ECO:0000256" key="1">
    <source>
        <dbReference type="ARBA" id="ARBA00022617"/>
    </source>
</evidence>
<dbReference type="Pfam" id="PF01126">
    <property type="entry name" value="Heme_oxygenase"/>
    <property type="match status" value="1"/>
</dbReference>
<keyword evidence="3" id="KW-0408">Iron</keyword>
<evidence type="ECO:0008006" key="6">
    <source>
        <dbReference type="Google" id="ProtNLM"/>
    </source>
</evidence>
<organism evidence="4 5">
    <name type="scientific">Immersiella caudata</name>
    <dbReference type="NCBI Taxonomy" id="314043"/>
    <lineage>
        <taxon>Eukaryota</taxon>
        <taxon>Fungi</taxon>
        <taxon>Dikarya</taxon>
        <taxon>Ascomycota</taxon>
        <taxon>Pezizomycotina</taxon>
        <taxon>Sordariomycetes</taxon>
        <taxon>Sordariomycetidae</taxon>
        <taxon>Sordariales</taxon>
        <taxon>Lasiosphaeriaceae</taxon>
        <taxon>Immersiella</taxon>
    </lineage>
</organism>
<dbReference type="AlphaFoldDB" id="A0AA39WDM1"/>
<keyword evidence="2" id="KW-0479">Metal-binding</keyword>
<evidence type="ECO:0000313" key="4">
    <source>
        <dbReference type="EMBL" id="KAK0613458.1"/>
    </source>
</evidence>
<dbReference type="PANTHER" id="PTHR10720">
    <property type="entry name" value="HEME OXYGENASE"/>
    <property type="match status" value="1"/>
</dbReference>
<proteinExistence type="predicted"/>
<keyword evidence="1" id="KW-0349">Heme</keyword>
<dbReference type="GO" id="GO:0006788">
    <property type="term" value="P:heme oxidation"/>
    <property type="evidence" value="ECO:0007669"/>
    <property type="project" value="InterPro"/>
</dbReference>
<dbReference type="SUPFAM" id="SSF48613">
    <property type="entry name" value="Heme oxygenase-like"/>
    <property type="match status" value="1"/>
</dbReference>
<accession>A0AA39WDM1</accession>
<protein>
    <recommendedName>
        <fullName evidence="6">Heme oxygenase-like protein</fullName>
    </recommendedName>
</protein>
<evidence type="ECO:0000256" key="3">
    <source>
        <dbReference type="ARBA" id="ARBA00023004"/>
    </source>
</evidence>
<dbReference type="GO" id="GO:0046872">
    <property type="term" value="F:metal ion binding"/>
    <property type="evidence" value="ECO:0007669"/>
    <property type="project" value="UniProtKB-KW"/>
</dbReference>
<evidence type="ECO:0000313" key="5">
    <source>
        <dbReference type="Proteomes" id="UP001175000"/>
    </source>
</evidence>
<gene>
    <name evidence="4" type="ORF">B0T14DRAFT_498945</name>
</gene>
<keyword evidence="5" id="KW-1185">Reference proteome</keyword>
<dbReference type="CDD" id="cd19165">
    <property type="entry name" value="HemeO"/>
    <property type="match status" value="1"/>
</dbReference>
<dbReference type="PANTHER" id="PTHR10720:SF0">
    <property type="entry name" value="HEME OXYGENASE"/>
    <property type="match status" value="1"/>
</dbReference>
<reference evidence="4" key="1">
    <citation type="submission" date="2023-06" db="EMBL/GenBank/DDBJ databases">
        <title>Genome-scale phylogeny and comparative genomics of the fungal order Sordariales.</title>
        <authorList>
            <consortium name="Lawrence Berkeley National Laboratory"/>
            <person name="Hensen N."/>
            <person name="Bonometti L."/>
            <person name="Westerberg I."/>
            <person name="Brannstrom I.O."/>
            <person name="Guillou S."/>
            <person name="Cros-Aarteil S."/>
            <person name="Calhoun S."/>
            <person name="Haridas S."/>
            <person name="Kuo A."/>
            <person name="Mondo S."/>
            <person name="Pangilinan J."/>
            <person name="Riley R."/>
            <person name="Labutti K."/>
            <person name="Andreopoulos B."/>
            <person name="Lipzen A."/>
            <person name="Chen C."/>
            <person name="Yanf M."/>
            <person name="Daum C."/>
            <person name="Ng V."/>
            <person name="Clum A."/>
            <person name="Steindorff A."/>
            <person name="Ohm R."/>
            <person name="Martin F."/>
            <person name="Silar P."/>
            <person name="Natvig D."/>
            <person name="Lalanne C."/>
            <person name="Gautier V."/>
            <person name="Ament-Velasquez S.L."/>
            <person name="Kruys A."/>
            <person name="Hutchinson M.I."/>
            <person name="Powell A.J."/>
            <person name="Barry K."/>
            <person name="Miller A.N."/>
            <person name="Grigoriev I.V."/>
            <person name="Debuchy R."/>
            <person name="Gladieux P."/>
            <person name="Thoren M.H."/>
            <person name="Johannesson H."/>
        </authorList>
    </citation>
    <scope>NUCLEOTIDE SEQUENCE</scope>
    <source>
        <strain evidence="4">CBS 606.72</strain>
    </source>
</reference>
<dbReference type="GO" id="GO:0004392">
    <property type="term" value="F:heme oxygenase (decyclizing) activity"/>
    <property type="evidence" value="ECO:0007669"/>
    <property type="project" value="InterPro"/>
</dbReference>
<dbReference type="InterPro" id="IPR016053">
    <property type="entry name" value="Haem_Oase-like"/>
</dbReference>
<sequence length="455" mass="48622">MGGNATPTAAERSRLGDKINAATRSVHARLNKNLILRLPLALPPHAHNPSLYASGLLHIVPVYLVFESLWRNIVLAEGTPTHAPLLDPTALSLFPSGAPPTESTATKPPNSPCPFHIRSVLSHVLLPSLTRSPALHSDIQSITGWTASEVSAQIRLVAQTGRLSAFLAHTKRSVSKNPHVLLAYAWVLYMALFSGGRMIRASLEEPGHSFWDRKAGPLQPSGHACENPVFDGEGLPLSFFRFATAEDGEDLKAEFKKRLGEAEAQLSGDEINDVVQEAVCIFDNMMLLVGQLDGVCAGEGEKKESVDEGWVAALVPRFLGGRVRDSLAVARERGLKPFSGGKEKKGDEVLDLKREKSGVGATAEANGVDMSSSVLSPSVVLVEREPSSEAAEVKPSPSPGLKAVRFEEEPATEALKDGGGFEDVRSKIQNVSPVLSTAILLGLVGIVWGLGKVGW</sequence>
<name>A0AA39WDM1_9PEZI</name>
<comment type="caution">
    <text evidence="4">The sequence shown here is derived from an EMBL/GenBank/DDBJ whole genome shotgun (WGS) entry which is preliminary data.</text>
</comment>